<dbReference type="InterPro" id="IPR036901">
    <property type="entry name" value="Asp/Orn_carbamoylTrfase_sf"/>
</dbReference>
<evidence type="ECO:0000256" key="6">
    <source>
        <dbReference type="ARBA" id="ARBA00048859"/>
    </source>
</evidence>
<comment type="pathway">
    <text evidence="1 7">Pyrimidine metabolism; UMP biosynthesis via de novo pathway; (S)-dihydroorotate from bicarbonate: step 2/3.</text>
</comment>
<evidence type="ECO:0000256" key="5">
    <source>
        <dbReference type="ARBA" id="ARBA00043884"/>
    </source>
</evidence>
<comment type="similarity">
    <text evidence="2 7">Belongs to the aspartate/ornithine carbamoyltransferase superfamily. ATCase family.</text>
</comment>
<protein>
    <recommendedName>
        <fullName evidence="7">Aspartate carbamoyltransferase</fullName>
        <ecNumber evidence="7">2.1.3.2</ecNumber>
    </recommendedName>
    <alternativeName>
        <fullName evidence="7">Aspartate transcarbamylase</fullName>
        <shortName evidence="7">ATCase</shortName>
    </alternativeName>
</protein>
<evidence type="ECO:0000313" key="11">
    <source>
        <dbReference type="Proteomes" id="UP001596410"/>
    </source>
</evidence>
<dbReference type="Gene3D" id="3.40.50.1370">
    <property type="entry name" value="Aspartate/ornithine carbamoyltransferase"/>
    <property type="match status" value="2"/>
</dbReference>
<name>A0ABW2EL54_9BACI</name>
<comment type="function">
    <text evidence="5 7">Catalyzes the condensation of carbamoyl phosphate and aspartate to form carbamoyl aspartate and inorganic phosphate, the committed step in the de novo pyrimidine nucleotide biosynthesis pathway.</text>
</comment>
<dbReference type="HAMAP" id="MF_00001">
    <property type="entry name" value="Asp_carb_tr"/>
    <property type="match status" value="1"/>
</dbReference>
<dbReference type="NCBIfam" id="NF002032">
    <property type="entry name" value="PRK00856.1"/>
    <property type="match status" value="1"/>
</dbReference>
<feature type="domain" description="Aspartate/ornithine carbamoyltransferase Asp/Orn-binding" evidence="8">
    <location>
        <begin position="146"/>
        <end position="286"/>
    </location>
</feature>
<dbReference type="SUPFAM" id="SSF53671">
    <property type="entry name" value="Aspartate/ornithine carbamoyltransferase"/>
    <property type="match status" value="1"/>
</dbReference>
<evidence type="ECO:0000256" key="2">
    <source>
        <dbReference type="ARBA" id="ARBA00008896"/>
    </source>
</evidence>
<evidence type="ECO:0000313" key="10">
    <source>
        <dbReference type="EMBL" id="MFC7061277.1"/>
    </source>
</evidence>
<feature type="binding site" evidence="7">
    <location>
        <position position="127"/>
    </location>
    <ligand>
        <name>carbamoyl phosphate</name>
        <dbReference type="ChEBI" id="CHEBI:58228"/>
    </ligand>
</feature>
<gene>
    <name evidence="7" type="primary">pyrB</name>
    <name evidence="10" type="ORF">ACFQIC_05320</name>
</gene>
<dbReference type="Proteomes" id="UP001596410">
    <property type="component" value="Unassembled WGS sequence"/>
</dbReference>
<keyword evidence="4 7" id="KW-0665">Pyrimidine biosynthesis</keyword>
<feature type="binding site" evidence="7">
    <location>
        <position position="50"/>
    </location>
    <ligand>
        <name>carbamoyl phosphate</name>
        <dbReference type="ChEBI" id="CHEBI:58228"/>
    </ligand>
</feature>
<evidence type="ECO:0000256" key="4">
    <source>
        <dbReference type="ARBA" id="ARBA00022975"/>
    </source>
</evidence>
<feature type="binding site" evidence="7">
    <location>
        <position position="210"/>
    </location>
    <ligand>
        <name>L-aspartate</name>
        <dbReference type="ChEBI" id="CHEBI:29991"/>
    </ligand>
</feature>
<evidence type="ECO:0000259" key="8">
    <source>
        <dbReference type="Pfam" id="PF00185"/>
    </source>
</evidence>
<feature type="binding site" evidence="7">
    <location>
        <position position="160"/>
    </location>
    <ligand>
        <name>L-aspartate</name>
        <dbReference type="ChEBI" id="CHEBI:29991"/>
    </ligand>
</feature>
<dbReference type="Pfam" id="PF02729">
    <property type="entry name" value="OTCace_N"/>
    <property type="match status" value="1"/>
</dbReference>
<evidence type="ECO:0000259" key="9">
    <source>
        <dbReference type="Pfam" id="PF02729"/>
    </source>
</evidence>
<feature type="domain" description="Aspartate/ornithine carbamoyltransferase carbamoyl-P binding" evidence="9">
    <location>
        <begin position="2"/>
        <end position="140"/>
    </location>
</feature>
<reference evidence="11" key="1">
    <citation type="journal article" date="2019" name="Int. J. Syst. Evol. Microbiol.">
        <title>The Global Catalogue of Microorganisms (GCM) 10K type strain sequencing project: providing services to taxonomists for standard genome sequencing and annotation.</title>
        <authorList>
            <consortium name="The Broad Institute Genomics Platform"/>
            <consortium name="The Broad Institute Genome Sequencing Center for Infectious Disease"/>
            <person name="Wu L."/>
            <person name="Ma J."/>
        </authorList>
    </citation>
    <scope>NUCLEOTIDE SEQUENCE [LARGE SCALE GENOMIC DNA]</scope>
    <source>
        <strain evidence="11">CGMCC 4.1621</strain>
    </source>
</reference>
<comment type="catalytic activity">
    <reaction evidence="6 7">
        <text>carbamoyl phosphate + L-aspartate = N-carbamoyl-L-aspartate + phosphate + H(+)</text>
        <dbReference type="Rhea" id="RHEA:20013"/>
        <dbReference type="ChEBI" id="CHEBI:15378"/>
        <dbReference type="ChEBI" id="CHEBI:29991"/>
        <dbReference type="ChEBI" id="CHEBI:32814"/>
        <dbReference type="ChEBI" id="CHEBI:43474"/>
        <dbReference type="ChEBI" id="CHEBI:58228"/>
        <dbReference type="EC" id="2.1.3.2"/>
    </reaction>
</comment>
<evidence type="ECO:0000256" key="1">
    <source>
        <dbReference type="ARBA" id="ARBA00004852"/>
    </source>
</evidence>
<dbReference type="InterPro" id="IPR006131">
    <property type="entry name" value="Asp_carbamoyltransf_Asp/Orn-bd"/>
</dbReference>
<accession>A0ABW2EL54</accession>
<dbReference type="InterPro" id="IPR002082">
    <property type="entry name" value="Asp_carbamoyltransf"/>
</dbReference>
<dbReference type="Pfam" id="PF00185">
    <property type="entry name" value="OTCace"/>
    <property type="match status" value="1"/>
</dbReference>
<evidence type="ECO:0000256" key="7">
    <source>
        <dbReference type="HAMAP-Rule" id="MF_00001"/>
    </source>
</evidence>
<feature type="binding site" evidence="7">
    <location>
        <position position="77"/>
    </location>
    <ligand>
        <name>L-aspartate</name>
        <dbReference type="ChEBI" id="CHEBI:29991"/>
    </ligand>
</feature>
<proteinExistence type="inferred from homology"/>
<feature type="binding site" evidence="7">
    <location>
        <position position="99"/>
    </location>
    <ligand>
        <name>carbamoyl phosphate</name>
        <dbReference type="ChEBI" id="CHEBI:58228"/>
    </ligand>
</feature>
<dbReference type="InterPro" id="IPR006130">
    <property type="entry name" value="Asp/Orn_carbamoylTrfase"/>
</dbReference>
<dbReference type="GO" id="GO:0004070">
    <property type="term" value="F:aspartate carbamoyltransferase activity"/>
    <property type="evidence" value="ECO:0007669"/>
    <property type="project" value="UniProtKB-EC"/>
</dbReference>
<dbReference type="PRINTS" id="PR00101">
    <property type="entry name" value="ATCASE"/>
</dbReference>
<dbReference type="NCBIfam" id="TIGR00670">
    <property type="entry name" value="asp_carb_tr"/>
    <property type="match status" value="1"/>
</dbReference>
<dbReference type="EC" id="2.1.3.2" evidence="7"/>
<dbReference type="PRINTS" id="PR00100">
    <property type="entry name" value="AOTCASE"/>
</dbReference>
<dbReference type="PROSITE" id="PS00097">
    <property type="entry name" value="CARBAMOYLTRANSFERASE"/>
    <property type="match status" value="1"/>
</dbReference>
<comment type="caution">
    <text evidence="10">The sequence shown here is derived from an EMBL/GenBank/DDBJ whole genome shotgun (WGS) entry which is preliminary data.</text>
</comment>
<dbReference type="PANTHER" id="PTHR45753:SF6">
    <property type="entry name" value="ASPARTATE CARBAMOYLTRANSFERASE"/>
    <property type="match status" value="1"/>
</dbReference>
<dbReference type="RefSeq" id="WP_204707883.1">
    <property type="nucleotide sequence ID" value="NZ_JBHSZV010000013.1"/>
</dbReference>
<dbReference type="PANTHER" id="PTHR45753">
    <property type="entry name" value="ORNITHINE CARBAMOYLTRANSFERASE, MITOCHONDRIAL"/>
    <property type="match status" value="1"/>
</dbReference>
<sequence length="292" mass="32612">MQHLLSMNELDTSDIQQLFSRAREVKSSNNEWEAPHAFAANIFLEPSTRTKNSFYIAEKRLGIDVVDVNGADSSLTKGESLRDTLKTLESIGVQLVVLRQSQQGILDELSQNLSLSIINAGDGMGEHPTQCLLDLFTIAEEFPSFEGLQVTIAGDVKHSRVARSNAHALRMLGADVLFVAPPQWQDPTVSHNYISMDDAVETSDVLMLLRVQCERHEQHVSNENYLSHYGLTADREKRMKEGSIILHPAPVNRGVEIESSLVECDRSRIFNQMSNGVAIRMAIIQTLLKEEI</sequence>
<feature type="binding site" evidence="7">
    <location>
        <position position="130"/>
    </location>
    <ligand>
        <name>carbamoyl phosphate</name>
        <dbReference type="ChEBI" id="CHEBI:58228"/>
    </ligand>
</feature>
<evidence type="ECO:0000256" key="3">
    <source>
        <dbReference type="ARBA" id="ARBA00022679"/>
    </source>
</evidence>
<keyword evidence="11" id="KW-1185">Reference proteome</keyword>
<feature type="binding site" evidence="7">
    <location>
        <position position="250"/>
    </location>
    <ligand>
        <name>carbamoyl phosphate</name>
        <dbReference type="ChEBI" id="CHEBI:58228"/>
    </ligand>
</feature>
<feature type="binding site" evidence="7">
    <location>
        <position position="249"/>
    </location>
    <ligand>
        <name>carbamoyl phosphate</name>
        <dbReference type="ChEBI" id="CHEBI:58228"/>
    </ligand>
</feature>
<keyword evidence="3 7" id="KW-0808">Transferase</keyword>
<dbReference type="InterPro" id="IPR006132">
    <property type="entry name" value="Asp/Orn_carbamoyltranf_P-bd"/>
</dbReference>
<comment type="subunit">
    <text evidence="7">Heterododecamer (2C3:3R2) of six catalytic PyrB chains organized as two trimers (C3), and six regulatory PyrI chains organized as three dimers (R2).</text>
</comment>
<feature type="binding site" evidence="7">
    <location>
        <position position="49"/>
    </location>
    <ligand>
        <name>carbamoyl phosphate</name>
        <dbReference type="ChEBI" id="CHEBI:58228"/>
    </ligand>
</feature>
<organism evidence="10 11">
    <name type="scientific">Halobacillus seohaensis</name>
    <dbReference type="NCBI Taxonomy" id="447421"/>
    <lineage>
        <taxon>Bacteria</taxon>
        <taxon>Bacillati</taxon>
        <taxon>Bacillota</taxon>
        <taxon>Bacilli</taxon>
        <taxon>Bacillales</taxon>
        <taxon>Bacillaceae</taxon>
        <taxon>Halobacillus</taxon>
    </lineage>
</organism>
<dbReference type="EMBL" id="JBHSZV010000013">
    <property type="protein sequence ID" value="MFC7061277.1"/>
    <property type="molecule type" value="Genomic_DNA"/>
</dbReference>